<keyword evidence="5" id="KW-1185">Reference proteome</keyword>
<dbReference type="Gene3D" id="2.60.200.20">
    <property type="match status" value="1"/>
</dbReference>
<dbReference type="RefSeq" id="WP_234273729.1">
    <property type="nucleotide sequence ID" value="NZ_JABFTT010000006.1"/>
</dbReference>
<dbReference type="EMBL" id="JABFTT010000006">
    <property type="protein sequence ID" value="MCE8020388.1"/>
    <property type="molecule type" value="Genomic_DNA"/>
</dbReference>
<dbReference type="InterPro" id="IPR057770">
    <property type="entry name" value="YscD/Y4YQ_C"/>
</dbReference>
<dbReference type="Pfam" id="PF16697">
    <property type="entry name" value="Yop-YscD_cpl"/>
    <property type="match status" value="1"/>
</dbReference>
<feature type="domain" description="YscD/Y4YQ C-terminal" evidence="3">
    <location>
        <begin position="358"/>
        <end position="410"/>
    </location>
</feature>
<dbReference type="Pfam" id="PF23893">
    <property type="entry name" value="Y4YQ_C"/>
    <property type="match status" value="1"/>
</dbReference>
<comment type="caution">
    <text evidence="4">The sequence shown here is derived from an EMBL/GenBank/DDBJ whole genome shotgun (WGS) entry which is preliminary data.</text>
</comment>
<dbReference type="InterPro" id="IPR008984">
    <property type="entry name" value="SMAD_FHA_dom_sf"/>
</dbReference>
<dbReference type="Proteomes" id="UP001320122">
    <property type="component" value="Unassembled WGS sequence"/>
</dbReference>
<dbReference type="InterPro" id="IPR032030">
    <property type="entry name" value="YscD_cytoplasmic_dom"/>
</dbReference>
<dbReference type="InterPro" id="IPR053946">
    <property type="entry name" value="YscD_ppl_3rd"/>
</dbReference>
<evidence type="ECO:0000259" key="1">
    <source>
        <dbReference type="Pfam" id="PF16697"/>
    </source>
</evidence>
<name>A0ABS9AF55_9GAMM</name>
<reference evidence="4 5" key="1">
    <citation type="journal article" date="2021" name="Front. Microbiol.">
        <title>Aerobic Denitrification and Heterotrophic Sulfur Oxidation in the Genus Halomonas Revealed by Six Novel Species Characterizations and Genome-Based Analysis.</title>
        <authorList>
            <person name="Wang L."/>
            <person name="Shao Z."/>
        </authorList>
    </citation>
    <scope>NUCLEOTIDE SEQUENCE [LARGE SCALE GENOMIC DNA]</scope>
    <source>
        <strain evidence="4 5">MCCC 1A11036</strain>
    </source>
</reference>
<proteinExistence type="predicted"/>
<gene>
    <name evidence="4" type="ORF">HOP51_09760</name>
</gene>
<feature type="domain" description="YscD cytoplasmic" evidence="1">
    <location>
        <begin position="20"/>
        <end position="75"/>
    </location>
</feature>
<protein>
    <recommendedName>
        <fullName evidence="6">YscD cytoplasmic domain-containing protein</fullName>
    </recommendedName>
</protein>
<feature type="domain" description="YscD-like Bon-like" evidence="2">
    <location>
        <begin position="288"/>
        <end position="347"/>
    </location>
</feature>
<accession>A0ABS9AF55</accession>
<evidence type="ECO:0000313" key="4">
    <source>
        <dbReference type="EMBL" id="MCE8020388.1"/>
    </source>
</evidence>
<sequence length="412" mass="44385">MASVTAFLLPTTETFSTLEVRSGFHRGVAVSLERSVCRLGSAASSDVMLSDDGIAAEHVILRFHGRMVAIEAVGGVVEANGKPLAQGTGWRTPLPVTLTIGEATLTLSRPELTLPPALQSARQAAGTFKGRVQVGVPAVSVALGRRLAPLKAGLRRVALPIGSVLQGRLVSFWLRIERFMAPVNRRLGGWLAPLGDFMVRQWQRAPIPASWRQRLARVGRATPHALAGRGAAVMAFCSSLALVGAYQMIGVGKAGADISASALYSTGMLHPQAAEAARALMDSETPPEEALAQRLAEAGLEGLQVRDAGNHLIVAGEFPPERYEEWRDVQHWFDQHYGSRQLLISEARPRLSVDSPVLQFQAVWFGDNPYVVDARGGRLYPGAPLQEGWVLAEIAEGRVTVRRDGTEFSLTL</sequence>
<organism evidence="4 5">
    <name type="scientific">Billgrantia zhangzhouensis</name>
    <dbReference type="NCBI Taxonomy" id="2733481"/>
    <lineage>
        <taxon>Bacteria</taxon>
        <taxon>Pseudomonadati</taxon>
        <taxon>Pseudomonadota</taxon>
        <taxon>Gammaproteobacteria</taxon>
        <taxon>Oceanospirillales</taxon>
        <taxon>Halomonadaceae</taxon>
        <taxon>Billgrantia</taxon>
    </lineage>
</organism>
<evidence type="ECO:0000313" key="5">
    <source>
        <dbReference type="Proteomes" id="UP001320122"/>
    </source>
</evidence>
<dbReference type="Pfam" id="PF21934">
    <property type="entry name" value="Yop-YscD_ppl_3rd"/>
    <property type="match status" value="1"/>
</dbReference>
<evidence type="ECO:0000259" key="2">
    <source>
        <dbReference type="Pfam" id="PF21934"/>
    </source>
</evidence>
<evidence type="ECO:0008006" key="6">
    <source>
        <dbReference type="Google" id="ProtNLM"/>
    </source>
</evidence>
<dbReference type="SUPFAM" id="SSF49879">
    <property type="entry name" value="SMAD/FHA domain"/>
    <property type="match status" value="1"/>
</dbReference>
<evidence type="ECO:0000259" key="3">
    <source>
        <dbReference type="Pfam" id="PF23893"/>
    </source>
</evidence>